<proteinExistence type="predicted"/>
<protein>
    <submittedName>
        <fullName evidence="2">Uncharacterized protein</fullName>
    </submittedName>
</protein>
<comment type="caution">
    <text evidence="2">The sequence shown here is derived from an EMBL/GenBank/DDBJ whole genome shotgun (WGS) entry which is preliminary data.</text>
</comment>
<keyword evidence="1" id="KW-0472">Membrane</keyword>
<dbReference type="Proteomes" id="UP000612282">
    <property type="component" value="Unassembled WGS sequence"/>
</dbReference>
<reference evidence="2 3" key="1">
    <citation type="submission" date="2021-01" db="EMBL/GenBank/DDBJ databases">
        <title>Whole genome shotgun sequence of Actinoplanes couchii NBRC 106145.</title>
        <authorList>
            <person name="Komaki H."/>
            <person name="Tamura T."/>
        </authorList>
    </citation>
    <scope>NUCLEOTIDE SEQUENCE [LARGE SCALE GENOMIC DNA]</scope>
    <source>
        <strain evidence="2 3">NBRC 106145</strain>
    </source>
</reference>
<evidence type="ECO:0000313" key="2">
    <source>
        <dbReference type="EMBL" id="GID59633.1"/>
    </source>
</evidence>
<sequence length="115" mass="12394">MQTGRPPGTHRQAPANLTVPQASLVPHNITADCAKASVRASRGGPRNARLDARDRCHMLEDWDPLVVLLIKAIGWLLLLTAFGAILFSIIKHAVCAGIKLAAQDIPGLTRDREGE</sequence>
<accession>A0ABQ3XMB9</accession>
<dbReference type="EMBL" id="BOMG01000099">
    <property type="protein sequence ID" value="GID59633.1"/>
    <property type="molecule type" value="Genomic_DNA"/>
</dbReference>
<keyword evidence="3" id="KW-1185">Reference proteome</keyword>
<gene>
    <name evidence="2" type="ORF">Aco03nite_080370</name>
</gene>
<keyword evidence="1" id="KW-0812">Transmembrane</keyword>
<keyword evidence="1" id="KW-1133">Transmembrane helix</keyword>
<evidence type="ECO:0000256" key="1">
    <source>
        <dbReference type="SAM" id="Phobius"/>
    </source>
</evidence>
<organism evidence="2 3">
    <name type="scientific">Actinoplanes couchii</name>
    <dbReference type="NCBI Taxonomy" id="403638"/>
    <lineage>
        <taxon>Bacteria</taxon>
        <taxon>Bacillati</taxon>
        <taxon>Actinomycetota</taxon>
        <taxon>Actinomycetes</taxon>
        <taxon>Micromonosporales</taxon>
        <taxon>Micromonosporaceae</taxon>
        <taxon>Actinoplanes</taxon>
    </lineage>
</organism>
<name>A0ABQ3XMB9_9ACTN</name>
<feature type="transmembrane region" description="Helical" evidence="1">
    <location>
        <begin position="68"/>
        <end position="90"/>
    </location>
</feature>
<evidence type="ECO:0000313" key="3">
    <source>
        <dbReference type="Proteomes" id="UP000612282"/>
    </source>
</evidence>